<organism evidence="12 13">
    <name type="scientific">Acidomonas methanolica NBRC 104435</name>
    <dbReference type="NCBI Taxonomy" id="1231351"/>
    <lineage>
        <taxon>Bacteria</taxon>
        <taxon>Pseudomonadati</taxon>
        <taxon>Pseudomonadota</taxon>
        <taxon>Alphaproteobacteria</taxon>
        <taxon>Acetobacterales</taxon>
        <taxon>Acetobacteraceae</taxon>
        <taxon>Acidomonas</taxon>
    </lineage>
</organism>
<feature type="transmembrane region" description="Helical" evidence="10">
    <location>
        <begin position="306"/>
        <end position="328"/>
    </location>
</feature>
<dbReference type="Pfam" id="PF02397">
    <property type="entry name" value="Bac_transf"/>
    <property type="match status" value="1"/>
</dbReference>
<evidence type="ECO:0000256" key="4">
    <source>
        <dbReference type="ARBA" id="ARBA00022475"/>
    </source>
</evidence>
<evidence type="ECO:0000256" key="2">
    <source>
        <dbReference type="ARBA" id="ARBA00004236"/>
    </source>
</evidence>
<keyword evidence="8 10" id="KW-0472">Membrane</keyword>
<comment type="similarity">
    <text evidence="3">Belongs to the bacterial sugar transferase family.</text>
</comment>
<evidence type="ECO:0000259" key="11">
    <source>
        <dbReference type="Pfam" id="PF02397"/>
    </source>
</evidence>
<gene>
    <name evidence="12" type="ORF">Amme_172_011</name>
</gene>
<dbReference type="InterPro" id="IPR003362">
    <property type="entry name" value="Bact_transf"/>
</dbReference>
<evidence type="ECO:0000256" key="8">
    <source>
        <dbReference type="ARBA" id="ARBA00023136"/>
    </source>
</evidence>
<evidence type="ECO:0000256" key="7">
    <source>
        <dbReference type="ARBA" id="ARBA00022989"/>
    </source>
</evidence>
<protein>
    <submittedName>
        <fullName evidence="12">Exopolysaccharide production protein exoY</fullName>
    </submittedName>
</protein>
<feature type="domain" description="Bacterial sugar transferase" evidence="11">
    <location>
        <begin position="300"/>
        <end position="490"/>
    </location>
</feature>
<evidence type="ECO:0000256" key="10">
    <source>
        <dbReference type="SAM" id="Phobius"/>
    </source>
</evidence>
<evidence type="ECO:0000256" key="1">
    <source>
        <dbReference type="ARBA" id="ARBA00004141"/>
    </source>
</evidence>
<comment type="subcellular location">
    <subcellularLocation>
        <location evidence="2">Cell membrane</location>
    </subcellularLocation>
    <subcellularLocation>
        <location evidence="1">Membrane</location>
        <topology evidence="1">Multi-pass membrane protein</topology>
    </subcellularLocation>
</comment>
<dbReference type="GO" id="GO:0016780">
    <property type="term" value="F:phosphotransferase activity, for other substituted phosphate groups"/>
    <property type="evidence" value="ECO:0007669"/>
    <property type="project" value="TreeGrafter"/>
</dbReference>
<keyword evidence="7 10" id="KW-1133">Transmembrane helix</keyword>
<feature type="transmembrane region" description="Helical" evidence="10">
    <location>
        <begin position="42"/>
        <end position="64"/>
    </location>
</feature>
<keyword evidence="4" id="KW-1003">Cell membrane</keyword>
<keyword evidence="6 10" id="KW-0812">Transmembrane</keyword>
<dbReference type="GO" id="GO:0005886">
    <property type="term" value="C:plasma membrane"/>
    <property type="evidence" value="ECO:0007669"/>
    <property type="project" value="UniProtKB-SubCell"/>
</dbReference>
<keyword evidence="9" id="KW-0270">Exopolysaccharide synthesis</keyword>
<sequence>MIGVDIRRPPVGRVIDAGVETVSAAQRLAALMLHPWCARATGCLLIASDAAALAASVWFGVFLARGMRDVSGRAPDLTPVTRHFHLALVHTLPIALCILLYFVLAGVYTSRRSFWSEFGRLIAVSGFALLAAGFCAFAFDLNGPRVELLLPWLLFPFLAEAGRQYCRRVLHRFGLWQIPIISVGSPEDVETARRVIDSESLPGYKIVGALSPDEALRQISRSPTLGRDGPFRILLCVEPASAEGSELIECLTRRRIPFVAIPPTANLPAHSFSTAAYFSHDTILLSYRSNLEDPILRGVKVAFDMIAAALILLIASPVFLVLYVLIALDGGQPIYGHRRIGRGGREFRCLKFRSMARNGDEILARILATDPEAAEEWNRTQKLSRDPRITRIGHFIRKTSLDELPQLLNVLRGEMSLVGPRPIVRAEMRHYGEEIEFYYAAHPGITGLWQVSGRSDTSYARRVELDRWYVRNWTLWHDVAILAKTVPAVLQRRGAR</sequence>
<feature type="transmembrane region" description="Helical" evidence="10">
    <location>
        <begin position="121"/>
        <end position="139"/>
    </location>
</feature>
<comment type="caution">
    <text evidence="12">The sequence shown here is derived from an EMBL/GenBank/DDBJ whole genome shotgun (WGS) entry which is preliminary data.</text>
</comment>
<name>A0A023D8P2_ACIMT</name>
<dbReference type="PANTHER" id="PTHR30576">
    <property type="entry name" value="COLANIC BIOSYNTHESIS UDP-GLUCOSE LIPID CARRIER TRANSFERASE"/>
    <property type="match status" value="1"/>
</dbReference>
<dbReference type="Proteomes" id="UP000019760">
    <property type="component" value="Unassembled WGS sequence"/>
</dbReference>
<keyword evidence="5" id="KW-0808">Transferase</keyword>
<reference evidence="12 13" key="2">
    <citation type="journal article" date="2014" name="FEMS Microbiol. Lett.">
        <title>Draft genomic DNA sequence of the facultatively methylotrophic bacterium Acidomonas methanolica type strain MB58.</title>
        <authorList>
            <person name="Higashiura N."/>
            <person name="Hadano H."/>
            <person name="Hirakawa H."/>
            <person name="Matsutani M."/>
            <person name="Takabe S."/>
            <person name="Matsushita K."/>
            <person name="Azuma Y."/>
        </authorList>
    </citation>
    <scope>NUCLEOTIDE SEQUENCE [LARGE SCALE GENOMIC DNA]</scope>
    <source>
        <strain evidence="12 13">MB58</strain>
    </source>
</reference>
<evidence type="ECO:0000256" key="9">
    <source>
        <dbReference type="ARBA" id="ARBA00023169"/>
    </source>
</evidence>
<evidence type="ECO:0000256" key="6">
    <source>
        <dbReference type="ARBA" id="ARBA00022692"/>
    </source>
</evidence>
<dbReference type="EMBL" id="BAND01000164">
    <property type="protein sequence ID" value="GAJ30542.1"/>
    <property type="molecule type" value="Genomic_DNA"/>
</dbReference>
<dbReference type="RefSeq" id="WP_052512209.1">
    <property type="nucleotide sequence ID" value="NZ_BAND01000164.1"/>
</dbReference>
<dbReference type="GO" id="GO:0000271">
    <property type="term" value="P:polysaccharide biosynthetic process"/>
    <property type="evidence" value="ECO:0007669"/>
    <property type="project" value="UniProtKB-KW"/>
</dbReference>
<reference evidence="13" key="1">
    <citation type="journal article" date="2014" name="FEMS Microbiol. Lett.">
        <title>Draft Genomic DNA Sequence of the Facultatively Methylotrophic Bacterium Acidomonas methanolica type strain MB58.</title>
        <authorList>
            <person name="Higashiura N."/>
            <person name="Hadano H."/>
            <person name="Hirakawa H."/>
            <person name="Matsutani M."/>
            <person name="Takabe S."/>
            <person name="Matsushita K."/>
            <person name="Azuma Y."/>
        </authorList>
    </citation>
    <scope>NUCLEOTIDE SEQUENCE [LARGE SCALE GENOMIC DNA]</scope>
    <source>
        <strain evidence="13">MB58</strain>
    </source>
</reference>
<dbReference type="InterPro" id="IPR017475">
    <property type="entry name" value="EPS_sugar_tfrase"/>
</dbReference>
<dbReference type="AlphaFoldDB" id="A0A023D8P2"/>
<proteinExistence type="inferred from homology"/>
<evidence type="ECO:0000256" key="3">
    <source>
        <dbReference type="ARBA" id="ARBA00006464"/>
    </source>
</evidence>
<evidence type="ECO:0000313" key="13">
    <source>
        <dbReference type="Proteomes" id="UP000019760"/>
    </source>
</evidence>
<feature type="transmembrane region" description="Helical" evidence="10">
    <location>
        <begin position="84"/>
        <end position="109"/>
    </location>
</feature>
<evidence type="ECO:0000256" key="5">
    <source>
        <dbReference type="ARBA" id="ARBA00022679"/>
    </source>
</evidence>
<keyword evidence="13" id="KW-1185">Reference proteome</keyword>
<accession>A0A023D8P2</accession>
<evidence type="ECO:0000313" key="12">
    <source>
        <dbReference type="EMBL" id="GAJ30542.1"/>
    </source>
</evidence>
<dbReference type="NCBIfam" id="TIGR03025">
    <property type="entry name" value="EPS_sugtrans"/>
    <property type="match status" value="1"/>
</dbReference>
<dbReference type="PANTHER" id="PTHR30576:SF4">
    <property type="entry name" value="UNDECAPRENYL-PHOSPHATE GALACTOSE PHOSPHOTRANSFERASE"/>
    <property type="match status" value="1"/>
</dbReference>